<name>A0A8K0X9N2_9PEZI</name>
<keyword evidence="1" id="KW-0677">Repeat</keyword>
<evidence type="ECO:0000256" key="3">
    <source>
        <dbReference type="SAM" id="SignalP"/>
    </source>
</evidence>
<dbReference type="Pfam" id="PF24883">
    <property type="entry name" value="NPHP3_N"/>
    <property type="match status" value="1"/>
</dbReference>
<feature type="compositionally biased region" description="Polar residues" evidence="2">
    <location>
        <begin position="157"/>
        <end position="168"/>
    </location>
</feature>
<feature type="chain" id="PRO_5035461890" description="Nephrocystin 3-like N-terminal domain-containing protein" evidence="3">
    <location>
        <begin position="22"/>
        <end position="515"/>
    </location>
</feature>
<accession>A0A8K0X9N2</accession>
<gene>
    <name evidence="5" type="ORF">B0T11DRAFT_28783</name>
</gene>
<keyword evidence="3" id="KW-0732">Signal</keyword>
<dbReference type="InterPro" id="IPR056884">
    <property type="entry name" value="NPHP3-like_N"/>
</dbReference>
<keyword evidence="6" id="KW-1185">Reference proteome</keyword>
<feature type="region of interest" description="Disordered" evidence="2">
    <location>
        <begin position="45"/>
        <end position="84"/>
    </location>
</feature>
<feature type="region of interest" description="Disordered" evidence="2">
    <location>
        <begin position="157"/>
        <end position="176"/>
    </location>
</feature>
<evidence type="ECO:0000256" key="1">
    <source>
        <dbReference type="ARBA" id="ARBA00022737"/>
    </source>
</evidence>
<reference evidence="5" key="1">
    <citation type="journal article" date="2021" name="Nat. Commun.">
        <title>Genetic determinants of endophytism in the Arabidopsis root mycobiome.</title>
        <authorList>
            <person name="Mesny F."/>
            <person name="Miyauchi S."/>
            <person name="Thiergart T."/>
            <person name="Pickel B."/>
            <person name="Atanasova L."/>
            <person name="Karlsson M."/>
            <person name="Huettel B."/>
            <person name="Barry K.W."/>
            <person name="Haridas S."/>
            <person name="Chen C."/>
            <person name="Bauer D."/>
            <person name="Andreopoulos W."/>
            <person name="Pangilinan J."/>
            <person name="LaButti K."/>
            <person name="Riley R."/>
            <person name="Lipzen A."/>
            <person name="Clum A."/>
            <person name="Drula E."/>
            <person name="Henrissat B."/>
            <person name="Kohler A."/>
            <person name="Grigoriev I.V."/>
            <person name="Martin F.M."/>
            <person name="Hacquard S."/>
        </authorList>
    </citation>
    <scope>NUCLEOTIDE SEQUENCE</scope>
    <source>
        <strain evidence="5">MPI-CAGE-AT-0016</strain>
    </source>
</reference>
<feature type="domain" description="Nephrocystin 3-like N-terminal" evidence="4">
    <location>
        <begin position="407"/>
        <end position="503"/>
    </location>
</feature>
<dbReference type="AlphaFoldDB" id="A0A8K0X9N2"/>
<sequence>MGTALHLGSWTLFLVVKPLAGRDHRVNTMSALLGNLGGDDRLLSGSFMTSIGSPETTSPARPSDRRPPSSDLRRGATTSGRSAAFSDGNACSVGTLLAANFVRQTPLASTTSNTSCSSSEFPSPKKALLLGSASPAPTPESPTDNLSLISLCPAMRSSTRPWPSQTPTKAPLPRCSKRTRCSLGRVEHSRRRQLLRLFRHPSNLMNLDEMAKSRAPVTRRGRSLRCVQDERLAEGRQEDNQRHCRRRNGHGQVLFFLRTPSHPARGHVHGEREGHPLLHAQDTSQQCLLLRVFGIEWICFTERTSTAPRVCAGCRGRGVQAGARGTALGQVHHTIEANLHEGHEFGRALTPLVVQKINPVEQAISATRIAVGHIESSHHNDRIERWLRLPNPSTNANHARKLWPERTFAGCGKTVLSTTVLDHIAADKDRLLISFFFDFSDKTKQAVDSMLRLLAFQLYQSGAGSSITDASYQAHQDGFQQPATKTLKGTLVRSTSQSKRTSDRTWKSITCTWQR</sequence>
<feature type="compositionally biased region" description="Basic and acidic residues" evidence="2">
    <location>
        <begin position="62"/>
        <end position="74"/>
    </location>
</feature>
<protein>
    <recommendedName>
        <fullName evidence="4">Nephrocystin 3-like N-terminal domain-containing protein</fullName>
    </recommendedName>
</protein>
<evidence type="ECO:0000313" key="6">
    <source>
        <dbReference type="Proteomes" id="UP000813385"/>
    </source>
</evidence>
<dbReference type="OrthoDB" id="1577640at2759"/>
<organism evidence="5 6">
    <name type="scientific">Plectosphaerella cucumerina</name>
    <dbReference type="NCBI Taxonomy" id="40658"/>
    <lineage>
        <taxon>Eukaryota</taxon>
        <taxon>Fungi</taxon>
        <taxon>Dikarya</taxon>
        <taxon>Ascomycota</taxon>
        <taxon>Pezizomycotina</taxon>
        <taxon>Sordariomycetes</taxon>
        <taxon>Hypocreomycetidae</taxon>
        <taxon>Glomerellales</taxon>
        <taxon>Plectosphaerellaceae</taxon>
        <taxon>Plectosphaerella</taxon>
    </lineage>
</organism>
<feature type="compositionally biased region" description="Polar residues" evidence="2">
    <location>
        <begin position="47"/>
        <end position="57"/>
    </location>
</feature>
<dbReference type="Proteomes" id="UP000813385">
    <property type="component" value="Unassembled WGS sequence"/>
</dbReference>
<proteinExistence type="predicted"/>
<dbReference type="EMBL" id="JAGPXD010000001">
    <property type="protein sequence ID" value="KAH7377176.1"/>
    <property type="molecule type" value="Genomic_DNA"/>
</dbReference>
<feature type="signal peptide" evidence="3">
    <location>
        <begin position="1"/>
        <end position="21"/>
    </location>
</feature>
<evidence type="ECO:0000259" key="4">
    <source>
        <dbReference type="Pfam" id="PF24883"/>
    </source>
</evidence>
<comment type="caution">
    <text evidence="5">The sequence shown here is derived from an EMBL/GenBank/DDBJ whole genome shotgun (WGS) entry which is preliminary data.</text>
</comment>
<evidence type="ECO:0000256" key="2">
    <source>
        <dbReference type="SAM" id="MobiDB-lite"/>
    </source>
</evidence>
<evidence type="ECO:0000313" key="5">
    <source>
        <dbReference type="EMBL" id="KAH7377176.1"/>
    </source>
</evidence>